<feature type="compositionally biased region" description="Low complexity" evidence="1">
    <location>
        <begin position="54"/>
        <end position="81"/>
    </location>
</feature>
<accession>A0A3B8DXE4</accession>
<organism evidence="3 4">
    <name type="scientific">Proteus phage Stubb</name>
    <dbReference type="NCBI Taxonomy" id="2315597"/>
    <lineage>
        <taxon>Viruses</taxon>
        <taxon>Duplodnaviria</taxon>
        <taxon>Heunggongvirae</taxon>
        <taxon>Uroviricota</taxon>
        <taxon>Caudoviricetes</taxon>
        <taxon>Demerecviridae</taxon>
        <taxon>Novosibvirus</taxon>
        <taxon>Novosibvirus stubb</taxon>
    </lineage>
</organism>
<keyword evidence="4" id="KW-1185">Reference proteome</keyword>
<dbReference type="EMBL" id="MH830339">
    <property type="protein sequence ID" value="AYJ73268.1"/>
    <property type="molecule type" value="Genomic_DNA"/>
</dbReference>
<evidence type="ECO:0000259" key="2">
    <source>
        <dbReference type="Pfam" id="PF25670"/>
    </source>
</evidence>
<protein>
    <submittedName>
        <fullName evidence="3">Side tail fiber</fullName>
    </submittedName>
</protein>
<dbReference type="Pfam" id="PF25670">
    <property type="entry name" value="Phage_tail_C_2"/>
    <property type="match status" value="1"/>
</dbReference>
<feature type="domain" description="Phage tail protein C-terminal" evidence="2">
    <location>
        <begin position="605"/>
        <end position="738"/>
    </location>
</feature>
<gene>
    <name evidence="3" type="ORF">CPT_Stubb_152</name>
</gene>
<evidence type="ECO:0000313" key="4">
    <source>
        <dbReference type="Proteomes" id="UP000269143"/>
    </source>
</evidence>
<reference evidence="4" key="1">
    <citation type="submission" date="2018-09" db="EMBL/GenBank/DDBJ databases">
        <title>Complete genome of Proteus mirabilis phage Stubb.</title>
        <authorList>
            <person name="Bourgeois T.A."/>
            <person name="Lessor L."/>
            <person name="O'Leary C.J."/>
            <person name="Liu M."/>
        </authorList>
    </citation>
    <scope>NUCLEOTIDE SEQUENCE [LARGE SCALE GENOMIC DNA]</scope>
</reference>
<evidence type="ECO:0000256" key="1">
    <source>
        <dbReference type="SAM" id="MobiDB-lite"/>
    </source>
</evidence>
<dbReference type="CDD" id="cd19958">
    <property type="entry name" value="pyocin_knob"/>
    <property type="match status" value="1"/>
</dbReference>
<feature type="region of interest" description="Disordered" evidence="1">
    <location>
        <begin position="50"/>
        <end position="81"/>
    </location>
</feature>
<proteinExistence type="predicted"/>
<name>A0A3B8DXE4_9CAUD</name>
<dbReference type="Proteomes" id="UP000269143">
    <property type="component" value="Segment"/>
</dbReference>
<evidence type="ECO:0000313" key="3">
    <source>
        <dbReference type="EMBL" id="AYJ73268.1"/>
    </source>
</evidence>
<sequence>MSAKYTRITVTPDIGEALQVGAKAPFVVNLSQSISGVTIEELTKVSSEVKKDALSASNSAKAAKVSETNAKTSADSSAKSAQNAKASADAAKISETNAKGSADSAESSLNELKSHTYDKGTIDSKLGEKVNKSGDIMEGPLETTTKVLAKSANRQHSLGFVSSNSGSTNIEKVQDGETYLIRVPQKTGTMLLEGDYGIGGRQVLGSADLNDIKIPGDYQQDRSAEATRARNYPINTAGYLNVKQTVNGWGNGCMQQYHLYSGVGYFQRTWNGSQWSNWERFMTRGDYGIGNSSVSNTSPPQETIQDALSIQDTRFAVSSGGDATNYAEPYSPLLSMARFGGADSTGKVVHAQYYEINGFPEHVFRIRNLGKWSGWYHTMILNHGGVQKLNGSLVAINNRIGANPLSATRDGNDYLNIYPPKSTDGTDVGFFQYNRDKVWNGMLKIPRVPIGGTETILTDGINYGTGRVLSFKADYKDKASYIESIWVDNSFRWRIGSMDATSEFQINTGGGARFHLTKDSLTVNGKKVLDNVTPNTVKKQDINRNGFYQCQDIEPYNVMFMGVACTHVANDQYVFSMWGRGNRFLFSTKEAGSWHGTWEVWTTANARADTNGFIKKASPIIDINPDGTFTTNDESEGAAVTRVAQGEYLIEGVLGFNSDAGWGGADGGIEIPLDVNKQPLIWVDYKVMEDGSILIKTYHRTHPSAPKFARNDIAGYSDGDPIDIPNGRFISVRVQMPEQSIYNVRMRELEESSTLYEKYHKPIEEAWENKPEYINDVMDKFLNI</sequence>
<dbReference type="InterPro" id="IPR058008">
    <property type="entry name" value="Gp26_C"/>
</dbReference>